<name>A0A6N6VJR6_9HYPH</name>
<dbReference type="InterPro" id="IPR016166">
    <property type="entry name" value="FAD-bd_PCMH"/>
</dbReference>
<keyword evidence="5" id="KW-1185">Reference proteome</keyword>
<dbReference type="PROSITE" id="PS51387">
    <property type="entry name" value="FAD_PCMH"/>
    <property type="match status" value="1"/>
</dbReference>
<dbReference type="Gene3D" id="3.30.465.10">
    <property type="match status" value="1"/>
</dbReference>
<dbReference type="GO" id="GO:0071949">
    <property type="term" value="F:FAD binding"/>
    <property type="evidence" value="ECO:0007669"/>
    <property type="project" value="InterPro"/>
</dbReference>
<evidence type="ECO:0000259" key="3">
    <source>
        <dbReference type="PROSITE" id="PS51387"/>
    </source>
</evidence>
<evidence type="ECO:0000256" key="1">
    <source>
        <dbReference type="ARBA" id="ARBA00022630"/>
    </source>
</evidence>
<dbReference type="SUPFAM" id="SSF55103">
    <property type="entry name" value="FAD-linked oxidases, C-terminal domain"/>
    <property type="match status" value="1"/>
</dbReference>
<dbReference type="InterPro" id="IPR006094">
    <property type="entry name" value="Oxid_FAD_bind_N"/>
</dbReference>
<reference evidence="4 5" key="1">
    <citation type="submission" date="2019-09" db="EMBL/GenBank/DDBJ databases">
        <title>Parvibaculum sedimenti sp. nov., isolated from sediment.</title>
        <authorList>
            <person name="Wang Y."/>
        </authorList>
    </citation>
    <scope>NUCLEOTIDE SEQUENCE [LARGE SCALE GENOMIC DNA]</scope>
    <source>
        <strain evidence="4 5">HXT-9</strain>
    </source>
</reference>
<dbReference type="GO" id="GO:0008720">
    <property type="term" value="F:D-lactate dehydrogenase (NAD+) activity"/>
    <property type="evidence" value="ECO:0007669"/>
    <property type="project" value="TreeGrafter"/>
</dbReference>
<dbReference type="SUPFAM" id="SSF56176">
    <property type="entry name" value="FAD-binding/transporter-associated domain-like"/>
    <property type="match status" value="1"/>
</dbReference>
<accession>A0A6N6VJR6</accession>
<dbReference type="GO" id="GO:0004458">
    <property type="term" value="F:D-lactate dehydrogenase (cytochrome) activity"/>
    <property type="evidence" value="ECO:0007669"/>
    <property type="project" value="TreeGrafter"/>
</dbReference>
<keyword evidence="2" id="KW-0274">FAD</keyword>
<sequence>MRDLLAFTSELGDIPTFADPTRIKQRSRDFYWYSPRLKPIFDEVLADLVVLPRTEEEALTAIKFCFKHNVPLTVRGTGTGNYGQAMPMKGGVVLDMSDITGIVWMKPGSVRVKAGTKIHDLEAAANAQGQEMRIFPSTRRAATIGGFIAGGSGGVGAANWGLLRDRGNILAARVLTMEENPRILELRGDDIQKVNHAYGTNGIITEVEIPLAPAYDWIDTVITFDDFGTAARFGQALVESPGILKKTCALLPSPVPQSYFKSLKPYIGEGKHSIFSLVAPHSFEALLELVEDRGGEVVYRKSQSEVEAEKAIPLYEYTWNHTTMWALKHDKSITYLQTFFPAGQNVELVQKMNEHFGDEVMHHLEFVRSGGGFTCFGIQLVRYTTDERLDEIMAFYEEHGCAQFNPHAFTLEEGGMKEVDLVQLDFKRESDPKGLLNPGKMLAWEDPSWTAAKDKTYLYAAG</sequence>
<evidence type="ECO:0000313" key="4">
    <source>
        <dbReference type="EMBL" id="KAB7738743.1"/>
    </source>
</evidence>
<dbReference type="RefSeq" id="WP_152217368.1">
    <property type="nucleotide sequence ID" value="NZ_WESC01000017.1"/>
</dbReference>
<evidence type="ECO:0000256" key="2">
    <source>
        <dbReference type="ARBA" id="ARBA00022827"/>
    </source>
</evidence>
<comment type="caution">
    <text evidence="4">The sequence shown here is derived from an EMBL/GenBank/DDBJ whole genome shotgun (WGS) entry which is preliminary data.</text>
</comment>
<dbReference type="PANTHER" id="PTHR11748:SF119">
    <property type="entry name" value="D-2-HYDROXYGLUTARATE DEHYDROGENASE"/>
    <property type="match status" value="1"/>
</dbReference>
<gene>
    <name evidence="4" type="ORF">F2P47_15905</name>
</gene>
<dbReference type="InterPro" id="IPR016164">
    <property type="entry name" value="FAD-linked_Oxase-like_C"/>
</dbReference>
<dbReference type="GO" id="GO:1903457">
    <property type="term" value="P:lactate catabolic process"/>
    <property type="evidence" value="ECO:0007669"/>
    <property type="project" value="TreeGrafter"/>
</dbReference>
<evidence type="ECO:0000313" key="5">
    <source>
        <dbReference type="Proteomes" id="UP000468901"/>
    </source>
</evidence>
<dbReference type="Proteomes" id="UP000468901">
    <property type="component" value="Unassembled WGS sequence"/>
</dbReference>
<dbReference type="EMBL" id="WESC01000017">
    <property type="protein sequence ID" value="KAB7738743.1"/>
    <property type="molecule type" value="Genomic_DNA"/>
</dbReference>
<keyword evidence="1" id="KW-0285">Flavoprotein</keyword>
<dbReference type="PANTHER" id="PTHR11748">
    <property type="entry name" value="D-LACTATE DEHYDROGENASE"/>
    <property type="match status" value="1"/>
</dbReference>
<proteinExistence type="predicted"/>
<organism evidence="4 5">
    <name type="scientific">Parvibaculum sedimenti</name>
    <dbReference type="NCBI Taxonomy" id="2608632"/>
    <lineage>
        <taxon>Bacteria</taxon>
        <taxon>Pseudomonadati</taxon>
        <taxon>Pseudomonadota</taxon>
        <taxon>Alphaproteobacteria</taxon>
        <taxon>Hyphomicrobiales</taxon>
        <taxon>Parvibaculaceae</taxon>
        <taxon>Parvibaculum</taxon>
    </lineage>
</organism>
<protein>
    <submittedName>
        <fullName evidence="4">FAD-binding protein</fullName>
    </submittedName>
</protein>
<dbReference type="InterPro" id="IPR036318">
    <property type="entry name" value="FAD-bd_PCMH-like_sf"/>
</dbReference>
<dbReference type="Pfam" id="PF01565">
    <property type="entry name" value="FAD_binding_4"/>
    <property type="match status" value="1"/>
</dbReference>
<dbReference type="InterPro" id="IPR016169">
    <property type="entry name" value="FAD-bd_PCMH_sub2"/>
</dbReference>
<feature type="domain" description="FAD-binding PCMH-type" evidence="3">
    <location>
        <begin position="41"/>
        <end position="214"/>
    </location>
</feature>
<dbReference type="AlphaFoldDB" id="A0A6N6VJR6"/>